<keyword evidence="6" id="KW-1185">Reference proteome</keyword>
<dbReference type="SUPFAM" id="SSF53098">
    <property type="entry name" value="Ribonuclease H-like"/>
    <property type="match status" value="2"/>
</dbReference>
<dbReference type="Gene3D" id="3.30.70.270">
    <property type="match status" value="2"/>
</dbReference>
<dbReference type="InterPro" id="IPR012337">
    <property type="entry name" value="RNaseH-like_sf"/>
</dbReference>
<dbReference type="PROSITE" id="PS50994">
    <property type="entry name" value="INTEGRASE"/>
    <property type="match status" value="1"/>
</dbReference>
<dbReference type="CDD" id="cd01647">
    <property type="entry name" value="RT_LTR"/>
    <property type="match status" value="1"/>
</dbReference>
<sequence>MVDTSRRELNLPEGEYVELHDQPVRYSRGNMNYVRLNRDVSIPPGGSVVVPLPKLREGMPETLEYWVHRDVRWITTALNSENKPAAYKVTNVSERNVFLSAHTVVGAISAQGERPLDRPMVRTSSLRYQAWKAEAWEGIAAESADDGSWKEPRPPSPRHLLTADGELRETCEVDDESSEGGRQPFADQTAVEPGMPPSLTEAAKSKTPAVFCYHACHFRDTLPPPSILLMDTVPDNLDQRRMAKEVVLREGIDLSTEELEQQLAIIPEVPREVEPFDPDQLDVGEDELSDDEKEKMRVVLRKYRKFFIKSGNGLPPPAKGAVCDIDFGEAKPLAERARRIRPELLKKLFDLLRGLLDFGLITFSNSPWASPIVLVLKKGGKDIRLCIDYRGINELQELMRSPIPTLDGMLANFHAMQWFLSLDNASGFWVVRATKRARKVSAFICALGHFEWTRMAQGLKNAPMIYQRMITNALFGFVDMPPGVADEDADGEPVDMFALGFKCDLSQLPPPANRTSFADDISDGADSWDGIVELTDRILARLTYFGVSISALKSKFGKIATDFLGHVVSRRGLEARPRSLDAVLAAPFPKCLRDMQSFLGWLNFYSRFIENYSILVSCLYEISDEELRLGLVSPAAVRAFANLKAAYSSTPLLRHADPEREFHGLLYTTTWAISATVCEDYDGVLHPVRFCGRTLKGGEPRYEEWAKEALALLRAVKVCYYELRNMQLVVYSRHGLLKWILADKHGKADHLPWAAILSPWTIRVEQVVELDERWVQPIRLVDILHPPDASTLADMDVYRPNKAKDIQVSQRQATLPQFAPDERATVVAFDGAIKAKEKVGSYGFVIWQLPGWSVLWVENGVLADATVNLAEYNGLIAALERVLSLSVVNPVIFGDSRLVIHQVLGWMQSKQSHLQHCLDRVRALRDQATGVEFHHVKRELNGAADLLAGLALQDRTGGQVLDESILEELRRRNLLPELLQPATTAVAPMIMAFQAKSTEKMAALRLDRVSKAQDRERELANIKCYLRSEVSHLTEAECRVLPKLAGQFEIGERGALYRVEWSSKRSPEERMQWKLVIPRVLVKVVLVHCHDDAQGGHAKFQRTYERARAHFYWRLMYADTKDYVADCAVCNTAGPPPNFRALSPGNLMPEGPLDVVCMDAATDMPLSFRGNTQLIVFADVFTGLIMTKATPNRTAHTVALAFEEVVFRRFGACRELRHDRDPSFMSNVFKYFCEMLGQRQMPTFAYRPQANGLAERSIQVMIRAVKHYVQDPKQKDWDDWAERLVFAMNTSVSVVRKETPSFLMHGWDPHTTITASLPTIRRDAEPEAYRWRLQVHQQQVYCHALNRDLVAAAIANRSRRHNAQLPEDVDERIKVGDAVWLYIDQVKPGVKVKLAHRWHGPFRVLSRPNDYSSELESRVRHTGKVYRFHAIVHDSRLKPRRIYLERPVEVLLNVPEMDFDEELALPDDSFLGGRPDRDDVLGSRPQVVAVRNVRYTEDIKEYEVQFRQGGPWIWEALVSISPTEFIYEFERVRLGFDRLAMMVQEELHPIE</sequence>
<dbReference type="PANTHER" id="PTHR37984:SF5">
    <property type="entry name" value="PROTEIN NYNRIN-LIKE"/>
    <property type="match status" value="1"/>
</dbReference>
<dbReference type="Gene3D" id="1.10.340.70">
    <property type="match status" value="1"/>
</dbReference>
<dbReference type="GO" id="GO:0015074">
    <property type="term" value="P:DNA integration"/>
    <property type="evidence" value="ECO:0007669"/>
    <property type="project" value="InterPro"/>
</dbReference>
<dbReference type="Pfam" id="PF17919">
    <property type="entry name" value="RT_RNaseH_2"/>
    <property type="match status" value="1"/>
</dbReference>
<dbReference type="VEuPathDB" id="FungiDB:AeMF1_017875"/>
<organism evidence="5 6">
    <name type="scientific">Aphanomyces euteiches</name>
    <dbReference type="NCBI Taxonomy" id="100861"/>
    <lineage>
        <taxon>Eukaryota</taxon>
        <taxon>Sar</taxon>
        <taxon>Stramenopiles</taxon>
        <taxon>Oomycota</taxon>
        <taxon>Saprolegniomycetes</taxon>
        <taxon>Saprolegniales</taxon>
        <taxon>Verrucalvaceae</taxon>
        <taxon>Aphanomyces</taxon>
    </lineage>
</organism>
<dbReference type="InterPro" id="IPR001584">
    <property type="entry name" value="Integrase_cat-core"/>
</dbReference>
<evidence type="ECO:0000313" key="5">
    <source>
        <dbReference type="EMBL" id="KAF0741590.1"/>
    </source>
</evidence>
<dbReference type="EMBL" id="VJMJ01000036">
    <property type="protein sequence ID" value="KAF0741590.1"/>
    <property type="molecule type" value="Genomic_DNA"/>
</dbReference>
<reference evidence="5 6" key="1">
    <citation type="submission" date="2019-07" db="EMBL/GenBank/DDBJ databases">
        <title>Genomics analysis of Aphanomyces spp. identifies a new class of oomycete effector associated with host adaptation.</title>
        <authorList>
            <person name="Gaulin E."/>
        </authorList>
    </citation>
    <scope>NUCLEOTIDE SEQUENCE [LARGE SCALE GENOMIC DNA]</scope>
    <source>
        <strain evidence="5 6">ATCC 201684</strain>
    </source>
</reference>
<proteinExistence type="predicted"/>
<feature type="domain" description="Integrase catalytic" evidence="4">
    <location>
        <begin position="1148"/>
        <end position="1308"/>
    </location>
</feature>
<dbReference type="VEuPathDB" id="FungiDB:AeMF1_017719"/>
<feature type="region of interest" description="Disordered" evidence="2">
    <location>
        <begin position="142"/>
        <end position="202"/>
    </location>
</feature>
<dbReference type="InterPro" id="IPR000477">
    <property type="entry name" value="RT_dom"/>
</dbReference>
<dbReference type="Gene3D" id="3.10.10.10">
    <property type="entry name" value="HIV Type 1 Reverse Transcriptase, subunit A, domain 1"/>
    <property type="match status" value="1"/>
</dbReference>
<dbReference type="GO" id="GO:0003676">
    <property type="term" value="F:nucleic acid binding"/>
    <property type="evidence" value="ECO:0007669"/>
    <property type="project" value="InterPro"/>
</dbReference>
<dbReference type="PROSITE" id="PS50879">
    <property type="entry name" value="RNASE_H_1"/>
    <property type="match status" value="1"/>
</dbReference>
<dbReference type="InterPro" id="IPR036397">
    <property type="entry name" value="RNaseH_sf"/>
</dbReference>
<dbReference type="Proteomes" id="UP000481153">
    <property type="component" value="Unassembled WGS sequence"/>
</dbReference>
<name>A0A6G0XME7_9STRA</name>
<evidence type="ECO:0000313" key="6">
    <source>
        <dbReference type="Proteomes" id="UP000481153"/>
    </source>
</evidence>
<protein>
    <submittedName>
        <fullName evidence="5">Uncharacterized protein</fullName>
    </submittedName>
</protein>
<evidence type="ECO:0000256" key="1">
    <source>
        <dbReference type="ARBA" id="ARBA00023268"/>
    </source>
</evidence>
<dbReference type="InterPro" id="IPR041588">
    <property type="entry name" value="Integrase_H2C2"/>
</dbReference>
<dbReference type="InterPro" id="IPR043502">
    <property type="entry name" value="DNA/RNA_pol_sf"/>
</dbReference>
<dbReference type="InterPro" id="IPR002156">
    <property type="entry name" value="RNaseH_domain"/>
</dbReference>
<evidence type="ECO:0000256" key="2">
    <source>
        <dbReference type="SAM" id="MobiDB-lite"/>
    </source>
</evidence>
<dbReference type="Pfam" id="PF00078">
    <property type="entry name" value="RVT_1"/>
    <property type="match status" value="1"/>
</dbReference>
<dbReference type="GO" id="GO:0004523">
    <property type="term" value="F:RNA-DNA hybrid ribonuclease activity"/>
    <property type="evidence" value="ECO:0007669"/>
    <property type="project" value="InterPro"/>
</dbReference>
<comment type="caution">
    <text evidence="5">The sequence shown here is derived from an EMBL/GenBank/DDBJ whole genome shotgun (WGS) entry which is preliminary data.</text>
</comment>
<dbReference type="PANTHER" id="PTHR37984">
    <property type="entry name" value="PROTEIN CBG26694"/>
    <property type="match status" value="1"/>
</dbReference>
<dbReference type="InterPro" id="IPR041577">
    <property type="entry name" value="RT_RNaseH_2"/>
</dbReference>
<dbReference type="Pfam" id="PF13456">
    <property type="entry name" value="RVT_3"/>
    <property type="match status" value="1"/>
</dbReference>
<dbReference type="Gene3D" id="3.30.420.10">
    <property type="entry name" value="Ribonuclease H-like superfamily/Ribonuclease H"/>
    <property type="match status" value="2"/>
</dbReference>
<keyword evidence="1" id="KW-0511">Multifunctional enzyme</keyword>
<dbReference type="VEuPathDB" id="FungiDB:AeMF1_018009"/>
<evidence type="ECO:0000259" key="4">
    <source>
        <dbReference type="PROSITE" id="PS50994"/>
    </source>
</evidence>
<evidence type="ECO:0000259" key="3">
    <source>
        <dbReference type="PROSITE" id="PS50879"/>
    </source>
</evidence>
<gene>
    <name evidence="5" type="ORF">Ae201684_003270</name>
</gene>
<dbReference type="SUPFAM" id="SSF56672">
    <property type="entry name" value="DNA/RNA polymerases"/>
    <property type="match status" value="1"/>
</dbReference>
<dbReference type="FunFam" id="1.10.340.70:FF:000001">
    <property type="entry name" value="Retrovirus-related Pol polyprotein from transposon gypsy-like Protein"/>
    <property type="match status" value="1"/>
</dbReference>
<dbReference type="InterPro" id="IPR043128">
    <property type="entry name" value="Rev_trsase/Diguanyl_cyclase"/>
</dbReference>
<feature type="domain" description="RNase H type-1" evidence="3">
    <location>
        <begin position="821"/>
        <end position="953"/>
    </location>
</feature>
<dbReference type="Pfam" id="PF17921">
    <property type="entry name" value="Integrase_H2C2"/>
    <property type="match status" value="1"/>
</dbReference>
<dbReference type="InterPro" id="IPR050951">
    <property type="entry name" value="Retrovirus_Pol_polyprotein"/>
</dbReference>
<accession>A0A6G0XME7</accession>